<dbReference type="InterPro" id="IPR050721">
    <property type="entry name" value="Trk_Ktr_HKT_K-transport"/>
</dbReference>
<organism evidence="2">
    <name type="scientific">marine sediment metagenome</name>
    <dbReference type="NCBI Taxonomy" id="412755"/>
    <lineage>
        <taxon>unclassified sequences</taxon>
        <taxon>metagenomes</taxon>
        <taxon>ecological metagenomes</taxon>
    </lineage>
</organism>
<dbReference type="InterPro" id="IPR036291">
    <property type="entry name" value="NAD(P)-bd_dom_sf"/>
</dbReference>
<dbReference type="EMBL" id="BARU01011949">
    <property type="protein sequence ID" value="GAH35192.1"/>
    <property type="molecule type" value="Genomic_DNA"/>
</dbReference>
<dbReference type="PANTHER" id="PTHR43833">
    <property type="entry name" value="POTASSIUM CHANNEL PROTEIN 2-RELATED-RELATED"/>
    <property type="match status" value="1"/>
</dbReference>
<feature type="domain" description="RCK N-terminal" evidence="1">
    <location>
        <begin position="118"/>
        <end position="184"/>
    </location>
</feature>
<accession>X1ERI5</accession>
<evidence type="ECO:0000313" key="2">
    <source>
        <dbReference type="EMBL" id="GAH35192.1"/>
    </source>
</evidence>
<name>X1ERI5_9ZZZZ</name>
<reference evidence="2" key="1">
    <citation type="journal article" date="2014" name="Front. Microbiol.">
        <title>High frequency of phylogenetically diverse reductive dehalogenase-homologous genes in deep subseafloor sedimentary metagenomes.</title>
        <authorList>
            <person name="Kawai M."/>
            <person name="Futagami T."/>
            <person name="Toyoda A."/>
            <person name="Takaki Y."/>
            <person name="Nishi S."/>
            <person name="Hori S."/>
            <person name="Arai W."/>
            <person name="Tsubouchi T."/>
            <person name="Morono Y."/>
            <person name="Uchiyama I."/>
            <person name="Ito T."/>
            <person name="Fujiyama A."/>
            <person name="Inagaki F."/>
            <person name="Takami H."/>
        </authorList>
    </citation>
    <scope>NUCLEOTIDE SEQUENCE</scope>
    <source>
        <strain evidence="2">Expedition CK06-06</strain>
    </source>
</reference>
<dbReference type="SUPFAM" id="SSF51735">
    <property type="entry name" value="NAD(P)-binding Rossmann-fold domains"/>
    <property type="match status" value="2"/>
</dbReference>
<gene>
    <name evidence="2" type="ORF">S03H2_22249</name>
</gene>
<dbReference type="GO" id="GO:0006813">
    <property type="term" value="P:potassium ion transport"/>
    <property type="evidence" value="ECO:0007669"/>
    <property type="project" value="InterPro"/>
</dbReference>
<dbReference type="Pfam" id="PF02254">
    <property type="entry name" value="TrkA_N"/>
    <property type="match status" value="2"/>
</dbReference>
<feature type="non-terminal residue" evidence="2">
    <location>
        <position position="187"/>
    </location>
</feature>
<protein>
    <recommendedName>
        <fullName evidence="1">RCK N-terminal domain-containing protein</fullName>
    </recommendedName>
</protein>
<sequence length="187" mass="21899">MNEKGINYVMIKENEELVEDLLESGDIIVIRNPLLPETLKLANIKECREIFLVNNNVKQAIILVKRIREINKKCPIHCRIFDERLKKLIKGFGVNIFSTTKWTFEKIKSWFVNKSGLVIVVGWNNFSRRLINYFESTEREYLVIESERDELDIEEVEYLLGTKLIIGRATSKKILAQARIHDCTQIT</sequence>
<dbReference type="AlphaFoldDB" id="X1ERI5"/>
<comment type="caution">
    <text evidence="2">The sequence shown here is derived from an EMBL/GenBank/DDBJ whole genome shotgun (WGS) entry which is preliminary data.</text>
</comment>
<dbReference type="Gene3D" id="3.40.50.720">
    <property type="entry name" value="NAD(P)-binding Rossmann-like Domain"/>
    <property type="match status" value="2"/>
</dbReference>
<proteinExistence type="predicted"/>
<feature type="domain" description="RCK N-terminal" evidence="1">
    <location>
        <begin position="3"/>
        <end position="95"/>
    </location>
</feature>
<dbReference type="PANTHER" id="PTHR43833:SF9">
    <property type="entry name" value="POTASSIUM CHANNEL PROTEIN YUGO-RELATED"/>
    <property type="match status" value="1"/>
</dbReference>
<dbReference type="InterPro" id="IPR003148">
    <property type="entry name" value="RCK_N"/>
</dbReference>
<evidence type="ECO:0000259" key="1">
    <source>
        <dbReference type="Pfam" id="PF02254"/>
    </source>
</evidence>